<accession>K0R7M7</accession>
<comment type="caution">
    <text evidence="1">The sequence shown here is derived from an EMBL/GenBank/DDBJ whole genome shotgun (WGS) entry which is preliminary data.</text>
</comment>
<reference evidence="1 2" key="1">
    <citation type="journal article" date="2012" name="Genome Biol.">
        <title>Genome and low-iron response of an oceanic diatom adapted to chronic iron limitation.</title>
        <authorList>
            <person name="Lommer M."/>
            <person name="Specht M."/>
            <person name="Roy A.S."/>
            <person name="Kraemer L."/>
            <person name="Andreson R."/>
            <person name="Gutowska M.A."/>
            <person name="Wolf J."/>
            <person name="Bergner S.V."/>
            <person name="Schilhabel M.B."/>
            <person name="Klostermeier U.C."/>
            <person name="Beiko R.G."/>
            <person name="Rosenstiel P."/>
            <person name="Hippler M."/>
            <person name="Laroche J."/>
        </authorList>
    </citation>
    <scope>NUCLEOTIDE SEQUENCE [LARGE SCALE GENOMIC DNA]</scope>
    <source>
        <strain evidence="1 2">CCMP1005</strain>
    </source>
</reference>
<dbReference type="AlphaFoldDB" id="K0R7M7"/>
<dbReference type="Proteomes" id="UP000266841">
    <property type="component" value="Unassembled WGS sequence"/>
</dbReference>
<proteinExistence type="predicted"/>
<dbReference type="EMBL" id="AGNL01045243">
    <property type="protein sequence ID" value="EJK48960.1"/>
    <property type="molecule type" value="Genomic_DNA"/>
</dbReference>
<organism evidence="1 2">
    <name type="scientific">Thalassiosira oceanica</name>
    <name type="common">Marine diatom</name>
    <dbReference type="NCBI Taxonomy" id="159749"/>
    <lineage>
        <taxon>Eukaryota</taxon>
        <taxon>Sar</taxon>
        <taxon>Stramenopiles</taxon>
        <taxon>Ochrophyta</taxon>
        <taxon>Bacillariophyta</taxon>
        <taxon>Coscinodiscophyceae</taxon>
        <taxon>Thalassiosirophycidae</taxon>
        <taxon>Thalassiosirales</taxon>
        <taxon>Thalassiosiraceae</taxon>
        <taxon>Thalassiosira</taxon>
    </lineage>
</organism>
<keyword evidence="2" id="KW-1185">Reference proteome</keyword>
<name>K0R7M7_THAOC</name>
<protein>
    <submittedName>
        <fullName evidence="1">Uncharacterized protein</fullName>
    </submittedName>
</protein>
<sequence length="215" mass="23785">ESAFSEAGWSGELAAPRRPASAAATAPSKQTTTMVIFILSSSSCWFAFEESGTARQGIWPRRRIMGAQYHRLIIAWSRHTTDIDAARRPEHSSQLSLSSVLRSCFYFAFAARAARYCSLLACWLCSIAGGEACGCLPPATEHRRPFDDGIQLRLGLAGCRWMPLDRIKAMRAAARLENSCREKRRRTRRLTKVDNAIGISRPGDGLCSDFKVATL</sequence>
<gene>
    <name evidence="1" type="ORF">THAOC_32203</name>
</gene>
<evidence type="ECO:0000313" key="2">
    <source>
        <dbReference type="Proteomes" id="UP000266841"/>
    </source>
</evidence>
<feature type="non-terminal residue" evidence="1">
    <location>
        <position position="1"/>
    </location>
</feature>
<evidence type="ECO:0000313" key="1">
    <source>
        <dbReference type="EMBL" id="EJK48960.1"/>
    </source>
</evidence>